<dbReference type="Proteomes" id="UP001151760">
    <property type="component" value="Unassembled WGS sequence"/>
</dbReference>
<organism evidence="1 2">
    <name type="scientific">Tanacetum coccineum</name>
    <dbReference type="NCBI Taxonomy" id="301880"/>
    <lineage>
        <taxon>Eukaryota</taxon>
        <taxon>Viridiplantae</taxon>
        <taxon>Streptophyta</taxon>
        <taxon>Embryophyta</taxon>
        <taxon>Tracheophyta</taxon>
        <taxon>Spermatophyta</taxon>
        <taxon>Magnoliopsida</taxon>
        <taxon>eudicotyledons</taxon>
        <taxon>Gunneridae</taxon>
        <taxon>Pentapetalae</taxon>
        <taxon>asterids</taxon>
        <taxon>campanulids</taxon>
        <taxon>Asterales</taxon>
        <taxon>Asteraceae</taxon>
        <taxon>Asteroideae</taxon>
        <taxon>Anthemideae</taxon>
        <taxon>Anthemidinae</taxon>
        <taxon>Tanacetum</taxon>
    </lineage>
</organism>
<reference evidence="1" key="2">
    <citation type="submission" date="2022-01" db="EMBL/GenBank/DDBJ databases">
        <authorList>
            <person name="Yamashiro T."/>
            <person name="Shiraishi A."/>
            <person name="Satake H."/>
            <person name="Nakayama K."/>
        </authorList>
    </citation>
    <scope>NUCLEOTIDE SEQUENCE</scope>
</reference>
<sequence length="430" mass="49238">MQASISYCFYFLALSNNKISSWDGAVLTYEPVWATRTGKVASLEQAQENRPPMLKKGSYVPWPSRFMRYIDEKKEYGKMLKDSIENDPYKMKEINDQGNPDGNPPVLPLQIIQKEADLKDDEKKRFKAEIDAINTFLLGIPNDIYNSVDACKTAQAMWLWVKRRMQGTDLRKHELTSRLVDEFDKFKGMPRESIESYYLRFSKIMNDLERHDKYVTMVWKTKNLHEVDYDQLYDYLKQNEKNVNASRAKRATRTHSPLALVANHYVAPSSSHTQSSYYVTYPPLVADFDVEPQSFEFQGDATNDNPTDNLTTTMMLLAKVTTQHYSTPTNNRLRASSNTCNQLYVQDGRVNVQSMNARNASRNTGKVTGNSRYATFGQQANGNNATVQQVPRTSATGNSEYDTQNNNAHDQIKAEFELLIQNVQLEAVES</sequence>
<dbReference type="EMBL" id="BQNB010010825">
    <property type="protein sequence ID" value="GJS82449.1"/>
    <property type="molecule type" value="Genomic_DNA"/>
</dbReference>
<dbReference type="SUPFAM" id="SSF51351">
    <property type="entry name" value="Triosephosphate isomerase (TIM)"/>
    <property type="match status" value="1"/>
</dbReference>
<dbReference type="InterPro" id="IPR035990">
    <property type="entry name" value="TIM_sf"/>
</dbReference>
<evidence type="ECO:0000313" key="1">
    <source>
        <dbReference type="EMBL" id="GJS82449.1"/>
    </source>
</evidence>
<dbReference type="InterPro" id="IPR013785">
    <property type="entry name" value="Aldolase_TIM"/>
</dbReference>
<proteinExistence type="predicted"/>
<reference evidence="1" key="1">
    <citation type="journal article" date="2022" name="Int. J. Mol. Sci.">
        <title>Draft Genome of Tanacetum Coccineum: Genomic Comparison of Closely Related Tanacetum-Family Plants.</title>
        <authorList>
            <person name="Yamashiro T."/>
            <person name="Shiraishi A."/>
            <person name="Nakayama K."/>
            <person name="Satake H."/>
        </authorList>
    </citation>
    <scope>NUCLEOTIDE SEQUENCE</scope>
</reference>
<dbReference type="Gene3D" id="3.20.20.70">
    <property type="entry name" value="Aldolase class I"/>
    <property type="match status" value="1"/>
</dbReference>
<keyword evidence="2" id="KW-1185">Reference proteome</keyword>
<name>A0ABQ4YX58_9ASTR</name>
<comment type="caution">
    <text evidence="1">The sequence shown here is derived from an EMBL/GenBank/DDBJ whole genome shotgun (WGS) entry which is preliminary data.</text>
</comment>
<gene>
    <name evidence="1" type="ORF">Tco_0748990</name>
</gene>
<protein>
    <submittedName>
        <fullName evidence="1">Copia protein</fullName>
    </submittedName>
</protein>
<dbReference type="Pfam" id="PF14223">
    <property type="entry name" value="Retrotran_gag_2"/>
    <property type="match status" value="1"/>
</dbReference>
<evidence type="ECO:0000313" key="2">
    <source>
        <dbReference type="Proteomes" id="UP001151760"/>
    </source>
</evidence>
<accession>A0ABQ4YX58</accession>